<dbReference type="InterPro" id="IPR029000">
    <property type="entry name" value="Cyclophilin-like_dom_sf"/>
</dbReference>
<keyword evidence="6" id="KW-1185">Reference proteome</keyword>
<organism evidence="5 6">
    <name type="scientific">Salinimicrobium tongyeongense</name>
    <dbReference type="NCBI Taxonomy" id="2809707"/>
    <lineage>
        <taxon>Bacteria</taxon>
        <taxon>Pseudomonadati</taxon>
        <taxon>Bacteroidota</taxon>
        <taxon>Flavobacteriia</taxon>
        <taxon>Flavobacteriales</taxon>
        <taxon>Flavobacteriaceae</taxon>
        <taxon>Salinimicrobium</taxon>
    </lineage>
</organism>
<keyword evidence="1" id="KW-0547">Nucleotide-binding</keyword>
<keyword evidence="2 5" id="KW-0378">Hydrolase</keyword>
<dbReference type="InterPro" id="IPR003833">
    <property type="entry name" value="CT_C_D"/>
</dbReference>
<dbReference type="EC" id="3.5.2.9" evidence="5"/>
<dbReference type="RefSeq" id="WP_265163989.1">
    <property type="nucleotide sequence ID" value="NZ_CP069620.1"/>
</dbReference>
<name>A0ABY6NSQ7_9FLAO</name>
<proteinExistence type="predicted"/>
<dbReference type="SMART" id="SM00796">
    <property type="entry name" value="AHS1"/>
    <property type="match status" value="1"/>
</dbReference>
<evidence type="ECO:0000256" key="1">
    <source>
        <dbReference type="ARBA" id="ARBA00022741"/>
    </source>
</evidence>
<dbReference type="Proteomes" id="UP001163981">
    <property type="component" value="Chromosome"/>
</dbReference>
<evidence type="ECO:0000256" key="2">
    <source>
        <dbReference type="ARBA" id="ARBA00022801"/>
    </source>
</evidence>
<dbReference type="NCBIfam" id="TIGR00370">
    <property type="entry name" value="5-oxoprolinase subunit PxpB"/>
    <property type="match status" value="1"/>
</dbReference>
<dbReference type="SUPFAM" id="SSF50891">
    <property type="entry name" value="Cyclophilin-like"/>
    <property type="match status" value="1"/>
</dbReference>
<dbReference type="PANTHER" id="PTHR34698:SF2">
    <property type="entry name" value="5-OXOPROLINASE SUBUNIT B"/>
    <property type="match status" value="1"/>
</dbReference>
<feature type="domain" description="Carboxyltransferase" evidence="4">
    <location>
        <begin position="5"/>
        <end position="206"/>
    </location>
</feature>
<evidence type="ECO:0000313" key="6">
    <source>
        <dbReference type="Proteomes" id="UP001163981"/>
    </source>
</evidence>
<evidence type="ECO:0000313" key="5">
    <source>
        <dbReference type="EMBL" id="UZH55606.1"/>
    </source>
</evidence>
<dbReference type="SUPFAM" id="SSF160467">
    <property type="entry name" value="PH0987 N-terminal domain-like"/>
    <property type="match status" value="1"/>
</dbReference>
<gene>
    <name evidence="5" type="primary">pxpB</name>
    <name evidence="5" type="ORF">JRG66_01530</name>
</gene>
<dbReference type="PANTHER" id="PTHR34698">
    <property type="entry name" value="5-OXOPROLINASE SUBUNIT B"/>
    <property type="match status" value="1"/>
</dbReference>
<dbReference type="EMBL" id="CP069620">
    <property type="protein sequence ID" value="UZH55606.1"/>
    <property type="molecule type" value="Genomic_DNA"/>
</dbReference>
<dbReference type="InterPro" id="IPR010016">
    <property type="entry name" value="PxpB"/>
</dbReference>
<dbReference type="Gene3D" id="3.30.1360.40">
    <property type="match status" value="1"/>
</dbReference>
<evidence type="ECO:0000256" key="3">
    <source>
        <dbReference type="ARBA" id="ARBA00022840"/>
    </source>
</evidence>
<keyword evidence="3" id="KW-0067">ATP-binding</keyword>
<protein>
    <submittedName>
        <fullName evidence="5">5-oxoprolinase subunit PxpB</fullName>
        <ecNumber evidence="5">3.5.2.9</ecNumber>
    </submittedName>
</protein>
<reference evidence="5" key="1">
    <citation type="submission" date="2021-02" db="EMBL/GenBank/DDBJ databases">
        <title>Salinimicrobium sp. nov. isolated from seawater in Tongyeong, Republic of Korea.</title>
        <authorList>
            <person name="Lee S.-J."/>
        </authorList>
    </citation>
    <scope>NUCLEOTIDE SEQUENCE</scope>
    <source>
        <strain evidence="5">HN-2-9-2</strain>
    </source>
</reference>
<dbReference type="Gene3D" id="2.40.100.10">
    <property type="entry name" value="Cyclophilin-like"/>
    <property type="match status" value="1"/>
</dbReference>
<dbReference type="GO" id="GO:0017168">
    <property type="term" value="F:5-oxoprolinase (ATP-hydrolyzing) activity"/>
    <property type="evidence" value="ECO:0007669"/>
    <property type="project" value="UniProtKB-EC"/>
</dbReference>
<accession>A0ABY6NSQ7</accession>
<evidence type="ECO:0000259" key="4">
    <source>
        <dbReference type="SMART" id="SM00796"/>
    </source>
</evidence>
<sequence>MSDFPKIKRMGEGAVLVEFEPEISPEILEKVVKLKKFLQEKLIKQKVEVISAYNSLIINYLLCIEDVYNEVCALLEEFSGANIDEIIESELFHVPVCYDDVFGLDLGEISKAKNLSEKEIIRLHSSVDYLVYFTGFLPGFLYLGGLPKKLHFSRRSHPRKKVRKGAVGIGEKQTGIYPQTSPGGWNIIGNSPVKLFDPGADKPCKISAGDRLRFYQVDLEEHQRILELVKRGEFSIKSEKL</sequence>
<dbReference type="Pfam" id="PF02682">
    <property type="entry name" value="CT_C_D"/>
    <property type="match status" value="1"/>
</dbReference>